<evidence type="ECO:0000256" key="13">
    <source>
        <dbReference type="SAM" id="Phobius"/>
    </source>
</evidence>
<dbReference type="GO" id="GO:0022904">
    <property type="term" value="P:respiratory electron transport chain"/>
    <property type="evidence" value="ECO:0007669"/>
    <property type="project" value="InterPro"/>
</dbReference>
<comment type="caution">
    <text evidence="15">The sequence shown here is derived from an EMBL/GenBank/DDBJ whole genome shotgun (WGS) entry which is preliminary data.</text>
</comment>
<feature type="domain" description="Cytochrome b561 bacterial/Ni-hydrogenase" evidence="14">
    <location>
        <begin position="8"/>
        <end position="178"/>
    </location>
</feature>
<gene>
    <name evidence="15" type="ORF">FBZ90_10959</name>
</gene>
<evidence type="ECO:0000256" key="4">
    <source>
        <dbReference type="ARBA" id="ARBA00022475"/>
    </source>
</evidence>
<evidence type="ECO:0000259" key="14">
    <source>
        <dbReference type="Pfam" id="PF01292"/>
    </source>
</evidence>
<evidence type="ECO:0000256" key="2">
    <source>
        <dbReference type="ARBA" id="ARBA00004651"/>
    </source>
</evidence>
<evidence type="ECO:0000313" key="16">
    <source>
        <dbReference type="Proteomes" id="UP000315751"/>
    </source>
</evidence>
<keyword evidence="3" id="KW-0813">Transport</keyword>
<dbReference type="GO" id="GO:0005886">
    <property type="term" value="C:plasma membrane"/>
    <property type="evidence" value="ECO:0007669"/>
    <property type="project" value="UniProtKB-SubCell"/>
</dbReference>
<feature type="transmembrane region" description="Helical" evidence="13">
    <location>
        <begin position="145"/>
        <end position="168"/>
    </location>
</feature>
<feature type="transmembrane region" description="Helical" evidence="13">
    <location>
        <begin position="46"/>
        <end position="67"/>
    </location>
</feature>
<dbReference type="Proteomes" id="UP000315751">
    <property type="component" value="Unassembled WGS sequence"/>
</dbReference>
<keyword evidence="10" id="KW-0408">Iron</keyword>
<dbReference type="PANTHER" id="PTHR30529">
    <property type="entry name" value="CYTOCHROME B561"/>
    <property type="match status" value="1"/>
</dbReference>
<feature type="transmembrane region" description="Helical" evidence="13">
    <location>
        <begin position="87"/>
        <end position="108"/>
    </location>
</feature>
<dbReference type="InterPro" id="IPR011577">
    <property type="entry name" value="Cyt_b561_bac/Ni-Hgenase"/>
</dbReference>
<dbReference type="EMBL" id="VITR01000009">
    <property type="protein sequence ID" value="TWB40456.1"/>
    <property type="molecule type" value="Genomic_DNA"/>
</dbReference>
<keyword evidence="4" id="KW-1003">Cell membrane</keyword>
<evidence type="ECO:0000256" key="10">
    <source>
        <dbReference type="ARBA" id="ARBA00023004"/>
    </source>
</evidence>
<dbReference type="GO" id="GO:0020037">
    <property type="term" value="F:heme binding"/>
    <property type="evidence" value="ECO:0007669"/>
    <property type="project" value="TreeGrafter"/>
</dbReference>
<sequence length="181" mass="19737">MDAIPTAHYSGAMKGFHWLVVVLLAVQYTLGWTMPELRRGMPPEGLVNLHLSFGVAIGAVMALRLGWRLLTPQPAADPRLPAWQHKAAAAVHGLLYLLVFTLVLTGWADASRRGWPVTLFGALDLPALVATGSSLGRTLGEIHEALVTVLLVLIGLHVAAVAVHVVLWRDRILERMLPRRT</sequence>
<keyword evidence="8" id="KW-0249">Electron transport</keyword>
<keyword evidence="6 13" id="KW-0812">Transmembrane</keyword>
<dbReference type="GO" id="GO:0009055">
    <property type="term" value="F:electron transfer activity"/>
    <property type="evidence" value="ECO:0007669"/>
    <property type="project" value="InterPro"/>
</dbReference>
<evidence type="ECO:0000256" key="11">
    <source>
        <dbReference type="ARBA" id="ARBA00023136"/>
    </source>
</evidence>
<reference evidence="15 16" key="1">
    <citation type="submission" date="2019-06" db="EMBL/GenBank/DDBJ databases">
        <title>Genomic Encyclopedia of Type Strains, Phase IV (KMG-V): Genome sequencing to study the core and pangenomes of soil and plant-associated prokaryotes.</title>
        <authorList>
            <person name="Whitman W."/>
        </authorList>
    </citation>
    <scope>NUCLEOTIDE SEQUENCE [LARGE SCALE GENOMIC DNA]</scope>
    <source>
        <strain evidence="15 16">BR 11622</strain>
    </source>
</reference>
<comment type="cofactor">
    <cofactor evidence="1">
        <name>heme b</name>
        <dbReference type="ChEBI" id="CHEBI:60344"/>
    </cofactor>
</comment>
<keyword evidence="11 13" id="KW-0472">Membrane</keyword>
<keyword evidence="9 13" id="KW-1133">Transmembrane helix</keyword>
<organism evidence="15 16">
    <name type="scientific">Nitrospirillum amazonense</name>
    <dbReference type="NCBI Taxonomy" id="28077"/>
    <lineage>
        <taxon>Bacteria</taxon>
        <taxon>Pseudomonadati</taxon>
        <taxon>Pseudomonadota</taxon>
        <taxon>Alphaproteobacteria</taxon>
        <taxon>Rhodospirillales</taxon>
        <taxon>Azospirillaceae</taxon>
        <taxon>Nitrospirillum</taxon>
    </lineage>
</organism>
<evidence type="ECO:0000256" key="12">
    <source>
        <dbReference type="ARBA" id="ARBA00037975"/>
    </source>
</evidence>
<protein>
    <submittedName>
        <fullName evidence="15">Cytochrome b561</fullName>
    </submittedName>
</protein>
<dbReference type="RefSeq" id="WP_211102082.1">
    <property type="nucleotide sequence ID" value="NZ_VITR01000009.1"/>
</dbReference>
<dbReference type="GO" id="GO:0046872">
    <property type="term" value="F:metal ion binding"/>
    <property type="evidence" value="ECO:0007669"/>
    <property type="project" value="UniProtKB-KW"/>
</dbReference>
<proteinExistence type="inferred from homology"/>
<evidence type="ECO:0000256" key="3">
    <source>
        <dbReference type="ARBA" id="ARBA00022448"/>
    </source>
</evidence>
<name>A0A560H2C7_9PROT</name>
<keyword evidence="16" id="KW-1185">Reference proteome</keyword>
<dbReference type="SUPFAM" id="SSF81342">
    <property type="entry name" value="Transmembrane di-heme cytochromes"/>
    <property type="match status" value="1"/>
</dbReference>
<dbReference type="Pfam" id="PF01292">
    <property type="entry name" value="Ni_hydr_CYTB"/>
    <property type="match status" value="1"/>
</dbReference>
<keyword evidence="5" id="KW-0349">Heme</keyword>
<evidence type="ECO:0000256" key="1">
    <source>
        <dbReference type="ARBA" id="ARBA00001970"/>
    </source>
</evidence>
<keyword evidence="7" id="KW-0479">Metal-binding</keyword>
<dbReference type="PANTHER" id="PTHR30529:SF1">
    <property type="entry name" value="CYTOCHROME B561 HOMOLOG 2"/>
    <property type="match status" value="1"/>
</dbReference>
<accession>A0A560H2C7</accession>
<feature type="transmembrane region" description="Helical" evidence="13">
    <location>
        <begin position="115"/>
        <end position="133"/>
    </location>
</feature>
<feature type="transmembrane region" description="Helical" evidence="13">
    <location>
        <begin position="15"/>
        <end position="34"/>
    </location>
</feature>
<evidence type="ECO:0000256" key="7">
    <source>
        <dbReference type="ARBA" id="ARBA00022723"/>
    </source>
</evidence>
<evidence type="ECO:0000256" key="6">
    <source>
        <dbReference type="ARBA" id="ARBA00022692"/>
    </source>
</evidence>
<evidence type="ECO:0000256" key="5">
    <source>
        <dbReference type="ARBA" id="ARBA00022617"/>
    </source>
</evidence>
<evidence type="ECO:0000256" key="8">
    <source>
        <dbReference type="ARBA" id="ARBA00022982"/>
    </source>
</evidence>
<dbReference type="InterPro" id="IPR052168">
    <property type="entry name" value="Cytochrome_b561_oxidase"/>
</dbReference>
<dbReference type="InterPro" id="IPR016174">
    <property type="entry name" value="Di-haem_cyt_TM"/>
</dbReference>
<evidence type="ECO:0000256" key="9">
    <source>
        <dbReference type="ARBA" id="ARBA00022989"/>
    </source>
</evidence>
<dbReference type="AlphaFoldDB" id="A0A560H2C7"/>
<evidence type="ECO:0000313" key="15">
    <source>
        <dbReference type="EMBL" id="TWB40456.1"/>
    </source>
</evidence>
<comment type="subcellular location">
    <subcellularLocation>
        <location evidence="2">Cell membrane</location>
        <topology evidence="2">Multi-pass membrane protein</topology>
    </subcellularLocation>
</comment>
<comment type="similarity">
    <text evidence="12">Belongs to the cytochrome b561 family.</text>
</comment>